<dbReference type="PANTHER" id="PTHR28608">
    <property type="entry name" value="INTEGRATOR COMPLEX SUBUNIT 2"/>
    <property type="match status" value="1"/>
</dbReference>
<dbReference type="AlphaFoldDB" id="A0A484B0Z6"/>
<evidence type="ECO:0000256" key="1">
    <source>
        <dbReference type="ARBA" id="ARBA00004123"/>
    </source>
</evidence>
<dbReference type="PANTHER" id="PTHR28608:SF1">
    <property type="entry name" value="INTEGRATOR COMPLEX SUBUNIT 2"/>
    <property type="match status" value="1"/>
</dbReference>
<dbReference type="GO" id="GO:0032039">
    <property type="term" value="C:integrator complex"/>
    <property type="evidence" value="ECO:0007669"/>
    <property type="project" value="InterPro"/>
</dbReference>
<protein>
    <recommendedName>
        <fullName evidence="6">Integrator complex subunit 2</fullName>
    </recommendedName>
</protein>
<accession>A0A484B0Z6</accession>
<evidence type="ECO:0000256" key="2">
    <source>
        <dbReference type="ARBA" id="ARBA00006705"/>
    </source>
</evidence>
<dbReference type="STRING" id="7232.A0A484B0Z6"/>
<dbReference type="KEGG" id="dnv:108656579"/>
<dbReference type="OMA" id="IISNYPH"/>
<comment type="caution">
    <text evidence="4">The sequence shown here is derived from an EMBL/GenBank/DDBJ whole genome shotgun (WGS) entry which is preliminary data.</text>
</comment>
<evidence type="ECO:0000313" key="4">
    <source>
        <dbReference type="EMBL" id="TDG42517.1"/>
    </source>
</evidence>
<organism evidence="4 5">
    <name type="scientific">Drosophila navojoa</name>
    <name type="common">Fruit fly</name>
    <dbReference type="NCBI Taxonomy" id="7232"/>
    <lineage>
        <taxon>Eukaryota</taxon>
        <taxon>Metazoa</taxon>
        <taxon>Ecdysozoa</taxon>
        <taxon>Arthropoda</taxon>
        <taxon>Hexapoda</taxon>
        <taxon>Insecta</taxon>
        <taxon>Pterygota</taxon>
        <taxon>Neoptera</taxon>
        <taxon>Endopterygota</taxon>
        <taxon>Diptera</taxon>
        <taxon>Brachycera</taxon>
        <taxon>Muscomorpha</taxon>
        <taxon>Ephydroidea</taxon>
        <taxon>Drosophilidae</taxon>
        <taxon>Drosophila</taxon>
    </lineage>
</organism>
<dbReference type="InterPro" id="IPR026236">
    <property type="entry name" value="Int2_metazoa"/>
</dbReference>
<dbReference type="GO" id="GO:0034472">
    <property type="term" value="P:snRNA 3'-end processing"/>
    <property type="evidence" value="ECO:0007669"/>
    <property type="project" value="TreeGrafter"/>
</dbReference>
<proteinExistence type="inferred from homology"/>
<gene>
    <name evidence="4" type="ORF">AWZ03_011066</name>
</gene>
<name>A0A484B0Z6_DRONA</name>
<sequence length="1123" mass="126441">MPVKMYDVTARVFGAMQNLDITSLASYPETEIRPVLPSLVRMSLLSPLDNTESSMESRKQILAVLIGIEVVNSIVSYLQVNYHELENDLKKELLTRQKTSSVTNFFDGQGQPQPQPEYGLQSGIALGFERADVARKVRVVLSEIFNLQQQVAALAEQKPSSGASVGVSSHSEILDDGIYLEEVVDILCIALAELPSLLNILELTDALVHVPNGYRIVCALVANFPDCYRDVVSHVIANCDEEGAEGKQRLALLMSLSEMNPSQALANRSMCVDMMKVPSFMLKLALKHSEDLIAFLTGLLLGNDQNLRSWFALYIRTSQKRKGDALNLVRIELLQKILQITSSASELKDFNLQGAVLLRLYCALRGIGGLKFNDDEINALSQLVTSCPQPTASGVRFVTLALCMLIACPSLVSTIPLENKAVEWLQWLIRENAFFCKRSGTSSSLGEMLLLLAIHFHSNQITAISEMVCSTLAMKIPIRPNSTNRIKQLFTQDLFTEQVVALHAVRVPVTPNLNGTIPGYLPVHCIHQLLKSRTFLKHKVPIKSWIFKQICSSVRPVHPVMPALVEVFVNTLIIPNPTGKISIDHMHRPFTEQEILHVFRTSPLTFFAEELQPTIANEELNQVEVACPLTSQLLMIYYLMLYEDTRLMNQSALGGRKQKEYTNNFLGGLPLKYLLQKAHQYHNDYLSLFHPLLRLIISNYPHLSMVDDWLEEHYLATAVDLDHHRGYDLRPELLTRALQNIQTKPRLAIRLFKRLLQLPPEALAQHAHQLVQHLPHVFRKDVPRYVKDLYNDLWLRLNAVLPTTFWIMSLRAITNNSDALNRRTFANESLLEPMDVLGCSREVFCSPYMLVILLRILKGSLAASKTFLNVHMQQKQVLDKNGLVQTDADREELKTTLIASQESAAVHILLEVLDYMDSKANTRVAKLELRELQGIIGTYVHQAFITEPSLAKLVHFQTYPKSVIPMIVASVPSMHICIDFVHEFLNVTEMDKQIFTIELTSHLVLNYSIPKSLGVSKFCLNVIQTTLSLLTASAKCKFLRHVLPAMVRFVETFPILADDCVNILMNTGRSLHSQSSLGVTTMQMPLTESAKLCSYRDAQLHINMIEDAFKALVEAVMQKAELY</sequence>
<dbReference type="PRINTS" id="PR02105">
    <property type="entry name" value="INTSUBUNIT2"/>
</dbReference>
<keyword evidence="3" id="KW-0539">Nucleus</keyword>
<evidence type="ECO:0008006" key="6">
    <source>
        <dbReference type="Google" id="ProtNLM"/>
    </source>
</evidence>
<dbReference type="Proteomes" id="UP000295192">
    <property type="component" value="Unassembled WGS sequence"/>
</dbReference>
<evidence type="ECO:0000313" key="5">
    <source>
        <dbReference type="Proteomes" id="UP000295192"/>
    </source>
</evidence>
<comment type="similarity">
    <text evidence="2">Belongs to the Integrator subunit 2 family.</text>
</comment>
<comment type="subcellular location">
    <subcellularLocation>
        <location evidence="1">Nucleus</location>
    </subcellularLocation>
</comment>
<dbReference type="EMBL" id="LSRL02000225">
    <property type="protein sequence ID" value="TDG42517.1"/>
    <property type="molecule type" value="Genomic_DNA"/>
</dbReference>
<dbReference type="OrthoDB" id="70899at2759"/>
<dbReference type="Pfam" id="PF14750">
    <property type="entry name" value="INTS2"/>
    <property type="match status" value="1"/>
</dbReference>
<evidence type="ECO:0000256" key="3">
    <source>
        <dbReference type="ARBA" id="ARBA00023242"/>
    </source>
</evidence>
<dbReference type="InterPro" id="IPR029321">
    <property type="entry name" value="INTS2"/>
</dbReference>
<keyword evidence="5" id="KW-1185">Reference proteome</keyword>
<reference evidence="4 5" key="1">
    <citation type="journal article" date="2019" name="J. Hered.">
        <title>An Improved Genome Assembly for Drosophila navojoa, the Basal Species in the mojavensis Cluster.</title>
        <authorList>
            <person name="Vanderlinde T."/>
            <person name="Dupim E.G."/>
            <person name="Nazario-Yepiz N.O."/>
            <person name="Carvalho A.B."/>
        </authorList>
    </citation>
    <scope>NUCLEOTIDE SEQUENCE [LARGE SCALE GENOMIC DNA]</scope>
    <source>
        <strain evidence="4">Navoj_Jal97</strain>
        <tissue evidence="4">Whole organism</tissue>
    </source>
</reference>